<keyword evidence="1" id="KW-0732">Signal</keyword>
<reference evidence="2" key="2">
    <citation type="submission" date="2023-06" db="EMBL/GenBank/DDBJ databases">
        <authorList>
            <consortium name="Lawrence Berkeley National Laboratory"/>
            <person name="Haridas S."/>
            <person name="Hensen N."/>
            <person name="Bonometti L."/>
            <person name="Westerberg I."/>
            <person name="Brannstrom I.O."/>
            <person name="Guillou S."/>
            <person name="Cros-Aarteil S."/>
            <person name="Calhoun S."/>
            <person name="Kuo A."/>
            <person name="Mondo S."/>
            <person name="Pangilinan J."/>
            <person name="Riley R."/>
            <person name="Labutti K."/>
            <person name="Andreopoulos B."/>
            <person name="Lipzen A."/>
            <person name="Chen C."/>
            <person name="Yanf M."/>
            <person name="Daum C."/>
            <person name="Ng V."/>
            <person name="Clum A."/>
            <person name="Steindorff A."/>
            <person name="Ohm R."/>
            <person name="Martin F."/>
            <person name="Silar P."/>
            <person name="Natvig D."/>
            <person name="Lalanne C."/>
            <person name="Gautier V."/>
            <person name="Ament-Velasquez S.L."/>
            <person name="Kruys A."/>
            <person name="Hutchinson M.I."/>
            <person name="Powell A.J."/>
            <person name="Barry K."/>
            <person name="Miller A.N."/>
            <person name="Grigoriev I.V."/>
            <person name="Debuchy R."/>
            <person name="Gladieux P."/>
            <person name="Thoren M.H."/>
            <person name="Johannesson H."/>
        </authorList>
    </citation>
    <scope>NUCLEOTIDE SEQUENCE</scope>
    <source>
        <strain evidence="2">CBS 560.94</strain>
    </source>
</reference>
<dbReference type="EMBL" id="JAUEPP010000003">
    <property type="protein sequence ID" value="KAK3348486.1"/>
    <property type="molecule type" value="Genomic_DNA"/>
</dbReference>
<dbReference type="AlphaFoldDB" id="A0AAE0MT96"/>
<evidence type="ECO:0000313" key="3">
    <source>
        <dbReference type="Proteomes" id="UP001278500"/>
    </source>
</evidence>
<protein>
    <submittedName>
        <fullName evidence="2">Uncharacterized protein</fullName>
    </submittedName>
</protein>
<reference evidence="2" key="1">
    <citation type="journal article" date="2023" name="Mol. Phylogenet. Evol.">
        <title>Genome-scale phylogeny and comparative genomics of the fungal order Sordariales.</title>
        <authorList>
            <person name="Hensen N."/>
            <person name="Bonometti L."/>
            <person name="Westerberg I."/>
            <person name="Brannstrom I.O."/>
            <person name="Guillou S."/>
            <person name="Cros-Aarteil S."/>
            <person name="Calhoun S."/>
            <person name="Haridas S."/>
            <person name="Kuo A."/>
            <person name="Mondo S."/>
            <person name="Pangilinan J."/>
            <person name="Riley R."/>
            <person name="LaButti K."/>
            <person name="Andreopoulos B."/>
            <person name="Lipzen A."/>
            <person name="Chen C."/>
            <person name="Yan M."/>
            <person name="Daum C."/>
            <person name="Ng V."/>
            <person name="Clum A."/>
            <person name="Steindorff A."/>
            <person name="Ohm R.A."/>
            <person name="Martin F."/>
            <person name="Silar P."/>
            <person name="Natvig D.O."/>
            <person name="Lalanne C."/>
            <person name="Gautier V."/>
            <person name="Ament-Velasquez S.L."/>
            <person name="Kruys A."/>
            <person name="Hutchinson M.I."/>
            <person name="Powell A.J."/>
            <person name="Barry K."/>
            <person name="Miller A.N."/>
            <person name="Grigoriev I.V."/>
            <person name="Debuchy R."/>
            <person name="Gladieux P."/>
            <person name="Hiltunen Thoren M."/>
            <person name="Johannesson H."/>
        </authorList>
    </citation>
    <scope>NUCLEOTIDE SEQUENCE</scope>
    <source>
        <strain evidence="2">CBS 560.94</strain>
    </source>
</reference>
<proteinExistence type="predicted"/>
<organism evidence="2 3">
    <name type="scientific">Neurospora tetraspora</name>
    <dbReference type="NCBI Taxonomy" id="94610"/>
    <lineage>
        <taxon>Eukaryota</taxon>
        <taxon>Fungi</taxon>
        <taxon>Dikarya</taxon>
        <taxon>Ascomycota</taxon>
        <taxon>Pezizomycotina</taxon>
        <taxon>Sordariomycetes</taxon>
        <taxon>Sordariomycetidae</taxon>
        <taxon>Sordariales</taxon>
        <taxon>Sordariaceae</taxon>
        <taxon>Neurospora</taxon>
    </lineage>
</organism>
<accession>A0AAE0MT96</accession>
<dbReference type="GeneID" id="87865947"/>
<feature type="signal peptide" evidence="1">
    <location>
        <begin position="1"/>
        <end position="18"/>
    </location>
</feature>
<gene>
    <name evidence="2" type="ORF">B0H65DRAFT_523453</name>
</gene>
<dbReference type="RefSeq" id="XP_062683568.1">
    <property type="nucleotide sequence ID" value="XM_062828793.1"/>
</dbReference>
<feature type="chain" id="PRO_5042047323" evidence="1">
    <location>
        <begin position="19"/>
        <end position="144"/>
    </location>
</feature>
<sequence length="144" mass="15355">MQLISVLTALAAFKVASALPSAVKAANDLLARDGLLGSKLCTDINFAGNCETITNVADGLKADQCIAVDPYLRTNGVSSIQPLEKSWCTYYLTDNCTDLTSDLCGHYDATSPIDNLTTVSPTNSNHKCGGNMDKKIASFKCRPF</sequence>
<keyword evidence="3" id="KW-1185">Reference proteome</keyword>
<evidence type="ECO:0000256" key="1">
    <source>
        <dbReference type="SAM" id="SignalP"/>
    </source>
</evidence>
<evidence type="ECO:0000313" key="2">
    <source>
        <dbReference type="EMBL" id="KAK3348486.1"/>
    </source>
</evidence>
<name>A0AAE0MT96_9PEZI</name>
<comment type="caution">
    <text evidence="2">The sequence shown here is derived from an EMBL/GenBank/DDBJ whole genome shotgun (WGS) entry which is preliminary data.</text>
</comment>
<dbReference type="Proteomes" id="UP001278500">
    <property type="component" value="Unassembled WGS sequence"/>
</dbReference>